<name>A0A1V3IEJ8_9PAST</name>
<dbReference type="EMBL" id="MLHG01000058">
    <property type="protein sequence ID" value="OOF38581.1"/>
    <property type="molecule type" value="Genomic_DNA"/>
</dbReference>
<dbReference type="NCBIfam" id="NF012027">
    <property type="entry name" value="PRK15483.1"/>
    <property type="match status" value="1"/>
</dbReference>
<dbReference type="InterPro" id="IPR027417">
    <property type="entry name" value="P-loop_NTPase"/>
</dbReference>
<dbReference type="RefSeq" id="WP_077494523.1">
    <property type="nucleotide sequence ID" value="NZ_MLHG01000058.1"/>
</dbReference>
<keyword evidence="3" id="KW-0540">Nuclease</keyword>
<proteinExistence type="predicted"/>
<dbReference type="GO" id="GO:0015668">
    <property type="term" value="F:type III site-specific deoxyribonuclease activity"/>
    <property type="evidence" value="ECO:0007669"/>
    <property type="project" value="InterPro"/>
</dbReference>
<dbReference type="AlphaFoldDB" id="A0A1V3IEJ8"/>
<protein>
    <submittedName>
        <fullName evidence="3">Restriction endonuclease subunit R</fullName>
    </submittedName>
</protein>
<dbReference type="Gene3D" id="3.40.50.300">
    <property type="entry name" value="P-loop containing nucleotide triphosphate hydrolases"/>
    <property type="match status" value="2"/>
</dbReference>
<gene>
    <name evidence="3" type="ORF">BKK47_08895</name>
</gene>
<reference evidence="3 4" key="1">
    <citation type="submission" date="2016-10" db="EMBL/GenBank/DDBJ databases">
        <title>Rodentibacter gen. nov. and new species.</title>
        <authorList>
            <person name="Christensen H."/>
        </authorList>
    </citation>
    <scope>NUCLEOTIDE SEQUENCE [LARGE SCALE GENOMIC DNA]</scope>
    <source>
        <strain evidence="3 4">Ppn418</strain>
    </source>
</reference>
<dbReference type="GO" id="GO:0003677">
    <property type="term" value="F:DNA binding"/>
    <property type="evidence" value="ECO:0007669"/>
    <property type="project" value="InterPro"/>
</dbReference>
<dbReference type="InterPro" id="IPR045572">
    <property type="entry name" value="RE_endonuc_C"/>
</dbReference>
<keyword evidence="3" id="KW-0378">Hydrolase</keyword>
<accession>A0A1V3IEJ8</accession>
<dbReference type="STRING" id="1908257.BKK47_08895"/>
<feature type="domain" description="Helicase/UvrB N-terminal" evidence="1">
    <location>
        <begin position="56"/>
        <end position="248"/>
    </location>
</feature>
<comment type="caution">
    <text evidence="3">The sequence shown here is derived from an EMBL/GenBank/DDBJ whole genome shotgun (WGS) entry which is preliminary data.</text>
</comment>
<evidence type="ECO:0000259" key="1">
    <source>
        <dbReference type="Pfam" id="PF04851"/>
    </source>
</evidence>
<evidence type="ECO:0000313" key="4">
    <source>
        <dbReference type="Proteomes" id="UP000189426"/>
    </source>
</evidence>
<dbReference type="InterPro" id="IPR006935">
    <property type="entry name" value="Helicase/UvrB_N"/>
</dbReference>
<dbReference type="Proteomes" id="UP000189426">
    <property type="component" value="Unassembled WGS sequence"/>
</dbReference>
<dbReference type="SUPFAM" id="SSF52540">
    <property type="entry name" value="P-loop containing nucleoside triphosphate hydrolases"/>
    <property type="match status" value="2"/>
</dbReference>
<dbReference type="Pfam" id="PF04851">
    <property type="entry name" value="ResIII"/>
    <property type="match status" value="1"/>
</dbReference>
<keyword evidence="4" id="KW-1185">Reference proteome</keyword>
<dbReference type="GO" id="GO:0005524">
    <property type="term" value="F:ATP binding"/>
    <property type="evidence" value="ECO:0007669"/>
    <property type="project" value="InterPro"/>
</dbReference>
<sequence>MSGFNYEKNLSHQEQGIQAVLAVFDGVTPEQHFADENPELIFANGQYVKNLRSVQNANQIDRTFDGSNVLDISMETGTGKTYTYTKTMYDLHRMLGVFKFIVVVPTLSIKAGTKYFLQSQSLAEHFRQDFGNDYDKVNLKTYVVESQKTSKGKKSYISAAIDQFVKAENQNDIHVLLINAGMINSPSMTESSDRALKDLFDQPQAALAAVRPIVIIDEPHKFPTAKKTWENIKRLDPQYILRYGATFNEQYHNLIYRLTAVDAFNQDLVKGVRVFCEEQEGGLKAQVKLTALSGTQATFDLAENGKNKTFHLSKGDNLAKIHPAIFELKIEAMNKSNLALSNGLELKIGALLNPYSYSETVQDSMMKKAIVEHFKLERELLTQTSPKIKPLTLFFIDDIAGYRSGNEIAGSLKEKFESWVLAEAKERLKIENDPFYRDYLVKTIADVSLTHGGYFSKDNSESDDKIEQEVNEILHDKETLLSLENPRRFIFSKWTLREGWDNPNVFQICKLRSSGSKTSKLQEVGRGLRLPVNELMERVRSPQYQLNYFVDNSEKDFVEELVGEVNKVSEIEQIPTALSSELLEKIKRAYPQESNLSITHKLADNKLIDDNDNFVSCAAYQQVKQLFPNAFNSGLYKGKITEAKEKGNFIPMREGKYEELKTLWELIHHKAILQYKIDSEADFLALLISYLKENGDKFKQAGIRTKVSETYIKNGVMIARNKDDLDSTFIRFNTMSYREFLETLSATAKIKMTTLHQAFHQVRSELDISQFLNMQTIAQIRSGFNQFLLHHSFSKFELGYQMVNNSVHPTQFTDKNGQPKAVRVTDLGRMTDEVREPASSYLFSEIFYDSEIEHQNITHGEIEGVTVFTKIPKNSIKIPVAGGGTYSPDFAYIIKTKNNEILNFVIEAKGVKDSEFLRQQEKSKIKHAERLFSYISTQTKVVFKTQFEGVRVIALIRRYLQK</sequence>
<feature type="domain" description="Type III restriction enzyme C-terminal endonuclease" evidence="2">
    <location>
        <begin position="841"/>
        <end position="945"/>
    </location>
</feature>
<organism evidence="3 4">
    <name type="scientific">Rodentibacter mrazii</name>
    <dbReference type="NCBI Taxonomy" id="1908257"/>
    <lineage>
        <taxon>Bacteria</taxon>
        <taxon>Pseudomonadati</taxon>
        <taxon>Pseudomonadota</taxon>
        <taxon>Gammaproteobacteria</taxon>
        <taxon>Pasteurellales</taxon>
        <taxon>Pasteurellaceae</taxon>
        <taxon>Rodentibacter</taxon>
    </lineage>
</organism>
<evidence type="ECO:0000313" key="3">
    <source>
        <dbReference type="EMBL" id="OOF38581.1"/>
    </source>
</evidence>
<evidence type="ECO:0000259" key="2">
    <source>
        <dbReference type="Pfam" id="PF19778"/>
    </source>
</evidence>
<dbReference type="Pfam" id="PF19778">
    <property type="entry name" value="RE_endonuc"/>
    <property type="match status" value="1"/>
</dbReference>
<keyword evidence="3" id="KW-0255">Endonuclease</keyword>